<keyword evidence="2 10" id="KW-1003">Cell membrane</keyword>
<evidence type="ECO:0000256" key="4">
    <source>
        <dbReference type="ARBA" id="ARBA00022989"/>
    </source>
</evidence>
<sequence length="147" mass="14660">MSDAASGIGARLRDVALVASGGALGSLARFGVGEWVGVRDGWPIATLAVNILGAALLGLLVEVVAARPRWRRAQLLAGTGVLGGFTTYSLLATQLAEMLRSGTILLALGYASATVLGGLAASLVGIALGRALRGRRGEPGVVRGGGG</sequence>
<feature type="transmembrane region" description="Helical" evidence="10">
    <location>
        <begin position="104"/>
        <end position="128"/>
    </location>
</feature>
<keyword evidence="10" id="KW-0479">Metal-binding</keyword>
<evidence type="ECO:0000256" key="6">
    <source>
        <dbReference type="ARBA" id="ARBA00023303"/>
    </source>
</evidence>
<accession>A0ABS1SRB7</accession>
<comment type="activity regulation">
    <text evidence="10">Na(+) is not transported, but it plays an essential structural role and its presence is essential for fluoride channel function.</text>
</comment>
<dbReference type="EMBL" id="QYAD01000004">
    <property type="protein sequence ID" value="MBL3690690.1"/>
    <property type="molecule type" value="Genomic_DNA"/>
</dbReference>
<dbReference type="Proteomes" id="UP001646141">
    <property type="component" value="Unassembled WGS sequence"/>
</dbReference>
<dbReference type="HAMAP" id="MF_00454">
    <property type="entry name" value="FluC"/>
    <property type="match status" value="1"/>
</dbReference>
<gene>
    <name evidence="10" type="primary">fluC</name>
    <name evidence="10" type="synonym">crcB</name>
    <name evidence="11" type="ORF">D3226_12120</name>
</gene>
<evidence type="ECO:0000313" key="12">
    <source>
        <dbReference type="Proteomes" id="UP001646141"/>
    </source>
</evidence>
<dbReference type="Pfam" id="PF02537">
    <property type="entry name" value="CRCB"/>
    <property type="match status" value="1"/>
</dbReference>
<reference evidence="11 12" key="1">
    <citation type="submission" date="2018-09" db="EMBL/GenBank/DDBJ databases">
        <title>Comparative genomics of Leucobacter spp.</title>
        <authorList>
            <person name="Reis A.C."/>
            <person name="Kolvenbach B.A."/>
            <person name="Corvini P.F.X."/>
            <person name="Nunes O.C."/>
        </authorList>
    </citation>
    <scope>NUCLEOTIDE SEQUENCE [LARGE SCALE GENOMIC DNA]</scope>
    <source>
        <strain evidence="11 12">L-1</strain>
    </source>
</reference>
<evidence type="ECO:0000256" key="2">
    <source>
        <dbReference type="ARBA" id="ARBA00022475"/>
    </source>
</evidence>
<evidence type="ECO:0000256" key="8">
    <source>
        <dbReference type="ARBA" id="ARBA00035585"/>
    </source>
</evidence>
<dbReference type="RefSeq" id="WP_202382854.1">
    <property type="nucleotide sequence ID" value="NZ_BAAAMA010000010.1"/>
</dbReference>
<evidence type="ECO:0000256" key="9">
    <source>
        <dbReference type="ARBA" id="ARBA00049940"/>
    </source>
</evidence>
<feature type="binding site" evidence="10">
    <location>
        <position position="83"/>
    </location>
    <ligand>
        <name>Na(+)</name>
        <dbReference type="ChEBI" id="CHEBI:29101"/>
        <note>structural</note>
    </ligand>
</feature>
<proteinExistence type="inferred from homology"/>
<feature type="transmembrane region" description="Helical" evidence="10">
    <location>
        <begin position="73"/>
        <end position="92"/>
    </location>
</feature>
<keyword evidence="4 10" id="KW-1133">Transmembrane helix</keyword>
<comment type="function">
    <text evidence="9 10">Fluoride-specific ion channel. Important for reducing fluoride concentration in the cell, thus reducing its toxicity.</text>
</comment>
<keyword evidence="10" id="KW-0915">Sodium</keyword>
<keyword evidence="12" id="KW-1185">Reference proteome</keyword>
<keyword evidence="10" id="KW-0813">Transport</keyword>
<organism evidence="11 12">
    <name type="scientific">Leucobacter chromiireducens subsp. chromiireducens</name>
    <dbReference type="NCBI Taxonomy" id="660067"/>
    <lineage>
        <taxon>Bacteria</taxon>
        <taxon>Bacillati</taxon>
        <taxon>Actinomycetota</taxon>
        <taxon>Actinomycetes</taxon>
        <taxon>Micrococcales</taxon>
        <taxon>Microbacteriaceae</taxon>
        <taxon>Leucobacter</taxon>
    </lineage>
</organism>
<comment type="caution">
    <text evidence="11">The sequence shown here is derived from an EMBL/GenBank/DDBJ whole genome shotgun (WGS) entry which is preliminary data.</text>
</comment>
<dbReference type="InterPro" id="IPR003691">
    <property type="entry name" value="FluC"/>
</dbReference>
<keyword evidence="10" id="KW-0406">Ion transport</keyword>
<evidence type="ECO:0000256" key="10">
    <source>
        <dbReference type="HAMAP-Rule" id="MF_00454"/>
    </source>
</evidence>
<name>A0ABS1SRB7_9MICO</name>
<dbReference type="PANTHER" id="PTHR28259:SF1">
    <property type="entry name" value="FLUORIDE EXPORT PROTEIN 1-RELATED"/>
    <property type="match status" value="1"/>
</dbReference>
<feature type="binding site" evidence="10">
    <location>
        <position position="86"/>
    </location>
    <ligand>
        <name>Na(+)</name>
        <dbReference type="ChEBI" id="CHEBI:29101"/>
        <note>structural</note>
    </ligand>
</feature>
<protein>
    <recommendedName>
        <fullName evidence="10">Fluoride-specific ion channel FluC</fullName>
    </recommendedName>
</protein>
<dbReference type="PANTHER" id="PTHR28259">
    <property type="entry name" value="FLUORIDE EXPORT PROTEIN 1-RELATED"/>
    <property type="match status" value="1"/>
</dbReference>
<feature type="transmembrane region" description="Helical" evidence="10">
    <location>
        <begin position="44"/>
        <end position="66"/>
    </location>
</feature>
<keyword evidence="3 10" id="KW-0812">Transmembrane</keyword>
<evidence type="ECO:0000313" key="11">
    <source>
        <dbReference type="EMBL" id="MBL3690690.1"/>
    </source>
</evidence>
<evidence type="ECO:0000256" key="5">
    <source>
        <dbReference type="ARBA" id="ARBA00023136"/>
    </source>
</evidence>
<evidence type="ECO:0000256" key="1">
    <source>
        <dbReference type="ARBA" id="ARBA00004651"/>
    </source>
</evidence>
<comment type="catalytic activity">
    <reaction evidence="8">
        <text>fluoride(in) = fluoride(out)</text>
        <dbReference type="Rhea" id="RHEA:76159"/>
        <dbReference type="ChEBI" id="CHEBI:17051"/>
    </reaction>
    <physiologicalReaction direction="left-to-right" evidence="8">
        <dbReference type="Rhea" id="RHEA:76160"/>
    </physiologicalReaction>
</comment>
<evidence type="ECO:0000256" key="7">
    <source>
        <dbReference type="ARBA" id="ARBA00035120"/>
    </source>
</evidence>
<keyword evidence="6 10" id="KW-0407">Ion channel</keyword>
<keyword evidence="5 10" id="KW-0472">Membrane</keyword>
<comment type="subcellular location">
    <subcellularLocation>
        <location evidence="1 10">Cell membrane</location>
        <topology evidence="1 10">Multi-pass membrane protein</topology>
    </subcellularLocation>
</comment>
<comment type="similarity">
    <text evidence="7 10">Belongs to the fluoride channel Fluc/FEX (TC 1.A.43) family.</text>
</comment>
<evidence type="ECO:0000256" key="3">
    <source>
        <dbReference type="ARBA" id="ARBA00022692"/>
    </source>
</evidence>